<sequence length="294" mass="33975">MAHKSGFVNIIGNPNVGKSTIMNSLVGERLSIITKKMQTTRHRIKGIVSGEDFQIVYSDTPGILKPNYKLQESMMKYVNTALIDADVILYVTDVVEQPDKNEEYLTKIRKSNAPVIVLINKIDLSNQGDVMKLYEYWKSLLPAADVFAISATERFNIGPIFDRILELLPEAPPYFPKDELTDRNDRFFVSEIIREKILLYYQKEVPYSVEVEVEEFKEEDKILRLRCVINVARDSQKGIIIGHQGAALKKVGTMARKDMEEFFQKKIFLQLYVKVSKDWRDKDRMLGNFGYDFQ</sequence>
<evidence type="ECO:0000256" key="8">
    <source>
        <dbReference type="PROSITE-ProRule" id="PRU01050"/>
    </source>
</evidence>
<gene>
    <name evidence="7" type="primary">era</name>
    <name evidence="12" type="ORF">NC99_26630</name>
</gene>
<proteinExistence type="inferred from homology"/>
<dbReference type="GO" id="GO:0005829">
    <property type="term" value="C:cytosol"/>
    <property type="evidence" value="ECO:0007669"/>
    <property type="project" value="TreeGrafter"/>
</dbReference>
<name>A0A0L8V7V2_9BACT</name>
<keyword evidence="3 7" id="KW-0690">Ribosome biogenesis</keyword>
<dbReference type="SUPFAM" id="SSF54814">
    <property type="entry name" value="Prokaryotic type KH domain (KH-domain type II)"/>
    <property type="match status" value="1"/>
</dbReference>
<dbReference type="NCBIfam" id="TIGR00231">
    <property type="entry name" value="small_GTP"/>
    <property type="match status" value="1"/>
</dbReference>
<dbReference type="STRING" id="1409788.NC99_26630"/>
<dbReference type="RefSeq" id="WP_053184090.1">
    <property type="nucleotide sequence ID" value="NZ_LGIA01000161.1"/>
</dbReference>
<comment type="subcellular location">
    <subcellularLocation>
        <location evidence="7">Cytoplasm</location>
    </subcellularLocation>
    <subcellularLocation>
        <location evidence="7">Cell membrane</location>
        <topology evidence="7">Peripheral membrane protein</topology>
    </subcellularLocation>
</comment>
<dbReference type="InterPro" id="IPR015946">
    <property type="entry name" value="KH_dom-like_a/b"/>
</dbReference>
<dbReference type="InterPro" id="IPR009019">
    <property type="entry name" value="KH_sf_prok-type"/>
</dbReference>
<keyword evidence="6 7" id="KW-0342">GTP-binding</keyword>
<evidence type="ECO:0000256" key="7">
    <source>
        <dbReference type="HAMAP-Rule" id="MF_00367"/>
    </source>
</evidence>
<evidence type="ECO:0000259" key="11">
    <source>
        <dbReference type="PROSITE" id="PS51713"/>
    </source>
</evidence>
<evidence type="ECO:0000256" key="6">
    <source>
        <dbReference type="ARBA" id="ARBA00023134"/>
    </source>
</evidence>
<feature type="domain" description="KH type-2" evidence="10">
    <location>
        <begin position="201"/>
        <end position="277"/>
    </location>
</feature>
<comment type="caution">
    <text evidence="12">The sequence shown here is derived from an EMBL/GenBank/DDBJ whole genome shotgun (WGS) entry which is preliminary data.</text>
</comment>
<keyword evidence="7" id="KW-1003">Cell membrane</keyword>
<dbReference type="InterPro" id="IPR005225">
    <property type="entry name" value="Small_GTP-bd"/>
</dbReference>
<feature type="region of interest" description="G1" evidence="8">
    <location>
        <begin position="12"/>
        <end position="19"/>
    </location>
</feature>
<dbReference type="FunFam" id="3.30.300.20:FF:000003">
    <property type="entry name" value="GTPase Era"/>
    <property type="match status" value="1"/>
</dbReference>
<feature type="domain" description="Era-type G" evidence="11">
    <location>
        <begin position="4"/>
        <end position="170"/>
    </location>
</feature>
<dbReference type="GO" id="GO:0005525">
    <property type="term" value="F:GTP binding"/>
    <property type="evidence" value="ECO:0007669"/>
    <property type="project" value="UniProtKB-UniRule"/>
</dbReference>
<protein>
    <recommendedName>
        <fullName evidence="2 7">GTPase Era</fullName>
    </recommendedName>
</protein>
<dbReference type="GO" id="GO:0003924">
    <property type="term" value="F:GTPase activity"/>
    <property type="evidence" value="ECO:0007669"/>
    <property type="project" value="UniProtKB-UniRule"/>
</dbReference>
<keyword evidence="7" id="KW-0472">Membrane</keyword>
<dbReference type="InterPro" id="IPR030388">
    <property type="entry name" value="G_ERA_dom"/>
</dbReference>
<dbReference type="GO" id="GO:0005886">
    <property type="term" value="C:plasma membrane"/>
    <property type="evidence" value="ECO:0007669"/>
    <property type="project" value="UniProtKB-SubCell"/>
</dbReference>
<keyword evidence="7" id="KW-0699">rRNA-binding</keyword>
<keyword evidence="7" id="KW-0963">Cytoplasm</keyword>
<dbReference type="CDD" id="cd04163">
    <property type="entry name" value="Era"/>
    <property type="match status" value="1"/>
</dbReference>
<dbReference type="HAMAP" id="MF_00367">
    <property type="entry name" value="GTPase_Era"/>
    <property type="match status" value="1"/>
</dbReference>
<evidence type="ECO:0000259" key="10">
    <source>
        <dbReference type="PROSITE" id="PS50823"/>
    </source>
</evidence>
<dbReference type="GO" id="GO:0000028">
    <property type="term" value="P:ribosomal small subunit assembly"/>
    <property type="evidence" value="ECO:0007669"/>
    <property type="project" value="TreeGrafter"/>
</dbReference>
<dbReference type="PRINTS" id="PR00326">
    <property type="entry name" value="GTP1OBG"/>
</dbReference>
<dbReference type="PANTHER" id="PTHR42698">
    <property type="entry name" value="GTPASE ERA"/>
    <property type="match status" value="1"/>
</dbReference>
<feature type="binding site" evidence="7">
    <location>
        <begin position="59"/>
        <end position="63"/>
    </location>
    <ligand>
        <name>GTP</name>
        <dbReference type="ChEBI" id="CHEBI:37565"/>
    </ligand>
</feature>
<evidence type="ECO:0000256" key="2">
    <source>
        <dbReference type="ARBA" id="ARBA00020484"/>
    </source>
</evidence>
<evidence type="ECO:0000256" key="3">
    <source>
        <dbReference type="ARBA" id="ARBA00022517"/>
    </source>
</evidence>
<dbReference type="PROSITE" id="PS51713">
    <property type="entry name" value="G_ERA"/>
    <property type="match status" value="1"/>
</dbReference>
<evidence type="ECO:0000256" key="5">
    <source>
        <dbReference type="ARBA" id="ARBA00022884"/>
    </source>
</evidence>
<dbReference type="GO" id="GO:0070181">
    <property type="term" value="F:small ribosomal subunit rRNA binding"/>
    <property type="evidence" value="ECO:0007669"/>
    <property type="project" value="UniProtKB-UniRule"/>
</dbReference>
<dbReference type="AlphaFoldDB" id="A0A0L8V7V2"/>
<dbReference type="Pfam" id="PF01926">
    <property type="entry name" value="MMR_HSR1"/>
    <property type="match status" value="1"/>
</dbReference>
<evidence type="ECO:0000313" key="12">
    <source>
        <dbReference type="EMBL" id="KOH44433.1"/>
    </source>
</evidence>
<dbReference type="InterPro" id="IPR005662">
    <property type="entry name" value="GTPase_Era-like"/>
</dbReference>
<dbReference type="Proteomes" id="UP000036958">
    <property type="component" value="Unassembled WGS sequence"/>
</dbReference>
<dbReference type="Pfam" id="PF07650">
    <property type="entry name" value="KH_2"/>
    <property type="match status" value="1"/>
</dbReference>
<comment type="similarity">
    <text evidence="1 7 8 9">Belongs to the TRAFAC class TrmE-Era-EngA-EngB-Septin-like GTPase superfamily. Era GTPase family.</text>
</comment>
<feature type="region of interest" description="G3" evidence="8">
    <location>
        <begin position="59"/>
        <end position="62"/>
    </location>
</feature>
<dbReference type="Gene3D" id="3.40.50.300">
    <property type="entry name" value="P-loop containing nucleotide triphosphate hydrolases"/>
    <property type="match status" value="1"/>
</dbReference>
<keyword evidence="4 7" id="KW-0547">Nucleotide-binding</keyword>
<feature type="binding site" evidence="7">
    <location>
        <begin position="120"/>
        <end position="123"/>
    </location>
    <ligand>
        <name>GTP</name>
        <dbReference type="ChEBI" id="CHEBI:37565"/>
    </ligand>
</feature>
<dbReference type="SUPFAM" id="SSF52540">
    <property type="entry name" value="P-loop containing nucleoside triphosphate hydrolases"/>
    <property type="match status" value="1"/>
</dbReference>
<evidence type="ECO:0000313" key="13">
    <source>
        <dbReference type="Proteomes" id="UP000036958"/>
    </source>
</evidence>
<dbReference type="GO" id="GO:0043024">
    <property type="term" value="F:ribosomal small subunit binding"/>
    <property type="evidence" value="ECO:0007669"/>
    <property type="project" value="TreeGrafter"/>
</dbReference>
<evidence type="ECO:0000256" key="1">
    <source>
        <dbReference type="ARBA" id="ARBA00007921"/>
    </source>
</evidence>
<dbReference type="NCBIfam" id="NF000908">
    <property type="entry name" value="PRK00089.1"/>
    <property type="match status" value="1"/>
</dbReference>
<dbReference type="EMBL" id="LGIA01000161">
    <property type="protein sequence ID" value="KOH44433.1"/>
    <property type="molecule type" value="Genomic_DNA"/>
</dbReference>
<dbReference type="CDD" id="cd22534">
    <property type="entry name" value="KH-II_Era"/>
    <property type="match status" value="1"/>
</dbReference>
<feature type="region of interest" description="G4" evidence="8">
    <location>
        <begin position="120"/>
        <end position="123"/>
    </location>
</feature>
<reference evidence="13" key="1">
    <citation type="submission" date="2015-07" db="EMBL/GenBank/DDBJ databases">
        <title>Genome sequencing of Sunxiuqinia dokdonensis strain SK.</title>
        <authorList>
            <person name="Ahn S."/>
            <person name="Kim B.-C."/>
        </authorList>
    </citation>
    <scope>NUCLEOTIDE SEQUENCE [LARGE SCALE GENOMIC DNA]</scope>
    <source>
        <strain evidence="13">SK</strain>
    </source>
</reference>
<dbReference type="InterPro" id="IPR027417">
    <property type="entry name" value="P-loop_NTPase"/>
</dbReference>
<comment type="function">
    <text evidence="7">An essential GTPase that binds both GDP and GTP, with rapid nucleotide exchange. Plays a role in 16S rRNA processing and 30S ribosomal subunit biogenesis and possibly also in cell cycle regulation and energy metabolism.</text>
</comment>
<dbReference type="PANTHER" id="PTHR42698:SF1">
    <property type="entry name" value="GTPASE ERA, MITOCHONDRIAL"/>
    <property type="match status" value="1"/>
</dbReference>
<dbReference type="PROSITE" id="PS50823">
    <property type="entry name" value="KH_TYPE_2"/>
    <property type="match status" value="1"/>
</dbReference>
<accession>A0A0L8V7V2</accession>
<keyword evidence="13" id="KW-1185">Reference proteome</keyword>
<dbReference type="InterPro" id="IPR004044">
    <property type="entry name" value="KH_dom_type_2"/>
</dbReference>
<keyword evidence="5 7" id="KW-0694">RNA-binding</keyword>
<evidence type="ECO:0000256" key="9">
    <source>
        <dbReference type="RuleBase" id="RU003761"/>
    </source>
</evidence>
<organism evidence="12 13">
    <name type="scientific">Sunxiuqinia dokdonensis</name>
    <dbReference type="NCBI Taxonomy" id="1409788"/>
    <lineage>
        <taxon>Bacteria</taxon>
        <taxon>Pseudomonadati</taxon>
        <taxon>Bacteroidota</taxon>
        <taxon>Bacteroidia</taxon>
        <taxon>Marinilabiliales</taxon>
        <taxon>Prolixibacteraceae</taxon>
        <taxon>Sunxiuqinia</taxon>
    </lineage>
</organism>
<dbReference type="PATRIC" id="fig|1409788.3.peg.2747"/>
<dbReference type="NCBIfam" id="TIGR00436">
    <property type="entry name" value="era"/>
    <property type="match status" value="1"/>
</dbReference>
<feature type="region of interest" description="G5" evidence="8">
    <location>
        <begin position="149"/>
        <end position="151"/>
    </location>
</feature>
<comment type="subunit">
    <text evidence="7">Monomer.</text>
</comment>
<dbReference type="Gene3D" id="3.30.300.20">
    <property type="match status" value="1"/>
</dbReference>
<dbReference type="OrthoDB" id="9805918at2"/>
<dbReference type="InterPro" id="IPR006073">
    <property type="entry name" value="GTP-bd"/>
</dbReference>
<feature type="region of interest" description="G2" evidence="8">
    <location>
        <begin position="38"/>
        <end position="42"/>
    </location>
</feature>
<feature type="binding site" evidence="7">
    <location>
        <begin position="12"/>
        <end position="19"/>
    </location>
    <ligand>
        <name>GTP</name>
        <dbReference type="ChEBI" id="CHEBI:37565"/>
    </ligand>
</feature>
<evidence type="ECO:0000256" key="4">
    <source>
        <dbReference type="ARBA" id="ARBA00022741"/>
    </source>
</evidence>